<name>A0A1Z1MML2_9FLOR</name>
<dbReference type="GeneID" id="33360361"/>
<evidence type="ECO:0000256" key="2">
    <source>
        <dbReference type="ARBA" id="ARBA00010985"/>
    </source>
</evidence>
<proteinExistence type="inferred from homology"/>
<dbReference type="AlphaFoldDB" id="A0A1Z1MML2"/>
<organism evidence="6">
    <name type="scientific">Sonderella linearis</name>
    <dbReference type="NCBI Taxonomy" id="110477"/>
    <lineage>
        <taxon>Eukaryota</taxon>
        <taxon>Rhodophyta</taxon>
        <taxon>Florideophyceae</taxon>
        <taxon>Rhodymeniophycidae</taxon>
        <taxon>Ceramiales</taxon>
        <taxon>Rhodomelaceae</taxon>
        <taxon>Sonderella</taxon>
    </lineage>
</organism>
<dbReference type="InterPro" id="IPR008470">
    <property type="entry name" value="Uncharacterised_Ycf33"/>
</dbReference>
<feature type="transmembrane region" description="Helical" evidence="5">
    <location>
        <begin position="43"/>
        <end position="64"/>
    </location>
</feature>
<keyword evidence="5" id="KW-0812">Transmembrane</keyword>
<gene>
    <name evidence="6" type="primary">ycf33</name>
</gene>
<sequence>MSNFWNNLYKFPRFLTGVIIGFFLTTFNPIFKSLKSKKNKIIFIIVTIIIIATCYTIIKMMIGII</sequence>
<keyword evidence="5" id="KW-0472">Membrane</keyword>
<dbReference type="EMBL" id="MF101445">
    <property type="protein sequence ID" value="ARW67109.1"/>
    <property type="molecule type" value="Genomic_DNA"/>
</dbReference>
<feature type="transmembrane region" description="Helical" evidence="5">
    <location>
        <begin position="12"/>
        <end position="31"/>
    </location>
</feature>
<protein>
    <recommendedName>
        <fullName evidence="3">Uncharacterized protein ycf33</fullName>
    </recommendedName>
</protein>
<keyword evidence="6" id="KW-0150">Chloroplast</keyword>
<keyword evidence="4 6" id="KW-0934">Plastid</keyword>
<dbReference type="Pfam" id="PF05421">
    <property type="entry name" value="DUF751"/>
    <property type="match status" value="1"/>
</dbReference>
<dbReference type="RefSeq" id="YP_009397923.1">
    <property type="nucleotide sequence ID" value="NC_035289.1"/>
</dbReference>
<evidence type="ECO:0000256" key="3">
    <source>
        <dbReference type="ARBA" id="ARBA00021584"/>
    </source>
</evidence>
<keyword evidence="5" id="KW-1133">Transmembrane helix</keyword>
<evidence type="ECO:0000313" key="6">
    <source>
        <dbReference type="EMBL" id="ARW67109.1"/>
    </source>
</evidence>
<comment type="similarity">
    <text evidence="2">Belongs to the ycf33 family.</text>
</comment>
<evidence type="ECO:0000256" key="5">
    <source>
        <dbReference type="SAM" id="Phobius"/>
    </source>
</evidence>
<comment type="subcellular location">
    <subcellularLocation>
        <location evidence="1">Plastid</location>
    </subcellularLocation>
</comment>
<accession>A0A1Z1MML2</accession>
<evidence type="ECO:0000256" key="1">
    <source>
        <dbReference type="ARBA" id="ARBA00004474"/>
    </source>
</evidence>
<dbReference type="GO" id="GO:0009536">
    <property type="term" value="C:plastid"/>
    <property type="evidence" value="ECO:0007669"/>
    <property type="project" value="UniProtKB-SubCell"/>
</dbReference>
<reference evidence="6" key="1">
    <citation type="journal article" date="2017" name="J. Phycol.">
        <title>Analysis of chloroplast genomes and a supermatrix inform reclassification of the Rhodomelaceae (Rhodophyta).</title>
        <authorList>
            <person name="Diaz-Tapia P."/>
            <person name="Maggs C.A."/>
            <person name="West J.A."/>
            <person name="Verbruggen H."/>
        </authorList>
    </citation>
    <scope>NUCLEOTIDE SEQUENCE</scope>
    <source>
        <strain evidence="6">PD1151</strain>
    </source>
</reference>
<geneLocation type="chloroplast" evidence="6"/>
<evidence type="ECO:0000256" key="4">
    <source>
        <dbReference type="ARBA" id="ARBA00022640"/>
    </source>
</evidence>